<dbReference type="HOGENOM" id="CLU_044082_0_0_2"/>
<name>B8GDS5_METPE</name>
<dbReference type="Proteomes" id="UP000002457">
    <property type="component" value="Chromosome"/>
</dbReference>
<organism evidence="1 2">
    <name type="scientific">Methanosphaerula palustris (strain ATCC BAA-1556 / DSM 19958 / E1-9c)</name>
    <dbReference type="NCBI Taxonomy" id="521011"/>
    <lineage>
        <taxon>Archaea</taxon>
        <taxon>Methanobacteriati</taxon>
        <taxon>Methanobacteriota</taxon>
        <taxon>Stenosarchaea group</taxon>
        <taxon>Methanomicrobia</taxon>
        <taxon>Methanomicrobiales</taxon>
        <taxon>Methanoregulaceae</taxon>
        <taxon>Methanosphaerula</taxon>
    </lineage>
</organism>
<sequence>MSRPPLTICWYISDYGFGHASRSIAMIRAITSAMGVRVLVRTGGPASFVRESLPGIAVHVGSNDIGVVLKDRVPEVDRPRTEQALNTWIGGWERYLTDERRFCEEHGVDLIVSDIAPQPFLVAESLGIPGIGVSNFTWHSIFASLFPGHPALDQIQEAYAAADLGLVLPFDDGMEVFSKRRRIGLIAREITESRSVLRRQYGLDEDRIVVYLGPGMDCPDLSPLVIQHLSDAGVTCVVSTAVETRVRNLIRIPAGETESQNYIGMSDLVVAKGGYSTVSEAVRARVPLVLFQRNGFYEDHLFIDTVVAGGIGKEISGDEYRDGAWIADLDRLGDYRDHFDTLGQPYTTDGIAALLSSIVEVIS</sequence>
<dbReference type="GeneID" id="7271608"/>
<dbReference type="AlphaFoldDB" id="B8GDS5"/>
<dbReference type="STRING" id="521011.Mpal_2128"/>
<evidence type="ECO:0000313" key="2">
    <source>
        <dbReference type="Proteomes" id="UP000002457"/>
    </source>
</evidence>
<evidence type="ECO:0000313" key="1">
    <source>
        <dbReference type="EMBL" id="ACL17426.1"/>
    </source>
</evidence>
<dbReference type="Gene3D" id="3.40.50.2000">
    <property type="entry name" value="Glycogen Phosphorylase B"/>
    <property type="match status" value="2"/>
</dbReference>
<gene>
    <name evidence="1" type="ordered locus">Mpal_2128</name>
</gene>
<dbReference type="PANTHER" id="PTHR38134:SF2">
    <property type="entry name" value="GALACTOKINASE"/>
    <property type="match status" value="1"/>
</dbReference>
<dbReference type="OrthoDB" id="46222at2157"/>
<accession>B8GDS5</accession>
<dbReference type="EMBL" id="CP001338">
    <property type="protein sequence ID" value="ACL17426.1"/>
    <property type="molecule type" value="Genomic_DNA"/>
</dbReference>
<dbReference type="InterPro" id="IPR053205">
    <property type="entry name" value="GHMP_kinase_L-arabinokinase"/>
</dbReference>
<evidence type="ECO:0008006" key="3">
    <source>
        <dbReference type="Google" id="ProtNLM"/>
    </source>
</evidence>
<dbReference type="RefSeq" id="WP_012618745.1">
    <property type="nucleotide sequence ID" value="NC_011832.1"/>
</dbReference>
<dbReference type="eggNOG" id="arCOG01393">
    <property type="taxonomic scope" value="Archaea"/>
</dbReference>
<proteinExistence type="predicted"/>
<dbReference type="SUPFAM" id="SSF53756">
    <property type="entry name" value="UDP-Glycosyltransferase/glycogen phosphorylase"/>
    <property type="match status" value="1"/>
</dbReference>
<dbReference type="KEGG" id="mpl:Mpal_2128"/>
<protein>
    <recommendedName>
        <fullName evidence="3">Glycosyl transferase family 28 C-terminal domain-containing protein</fullName>
    </recommendedName>
</protein>
<keyword evidence="2" id="KW-1185">Reference proteome</keyword>
<reference evidence="1 2" key="1">
    <citation type="journal article" date="2015" name="Genome Announc.">
        <title>Complete Genome Sequence of Methanosphaerula palustris E1-9CT, a Hydrogenotrophic Methanogen Isolated from a Minerotrophic Fen Peatland.</title>
        <authorList>
            <person name="Cadillo-Quiroz H."/>
            <person name="Browne P."/>
            <person name="Kyrpides N."/>
            <person name="Woyke T."/>
            <person name="Goodwin L."/>
            <person name="Detter C."/>
            <person name="Yavitt J.B."/>
            <person name="Zinder S.H."/>
        </authorList>
    </citation>
    <scope>NUCLEOTIDE SEQUENCE [LARGE SCALE GENOMIC DNA]</scope>
    <source>
        <strain evidence="2">ATCC BAA-1556 / DSM 19958 / E1-9c</strain>
    </source>
</reference>
<dbReference type="PANTHER" id="PTHR38134">
    <property type="entry name" value="SLR1395 PROTEIN"/>
    <property type="match status" value="1"/>
</dbReference>